<dbReference type="PATRIC" id="fig|476272.21.peg.3772"/>
<dbReference type="InterPro" id="IPR000522">
    <property type="entry name" value="ABC_transptr_permease_BtuC"/>
</dbReference>
<evidence type="ECO:0000256" key="4">
    <source>
        <dbReference type="ARBA" id="ARBA00022475"/>
    </source>
</evidence>
<reference evidence="8 9" key="1">
    <citation type="submission" date="2009-01" db="EMBL/GenBank/DDBJ databases">
        <authorList>
            <person name="Fulton L."/>
            <person name="Clifton S."/>
            <person name="Fulton B."/>
            <person name="Xu J."/>
            <person name="Minx P."/>
            <person name="Pepin K.H."/>
            <person name="Johnson M."/>
            <person name="Bhonagiri V."/>
            <person name="Nash W.E."/>
            <person name="Mardis E.R."/>
            <person name="Wilson R.K."/>
        </authorList>
    </citation>
    <scope>NUCLEOTIDE SEQUENCE [LARGE SCALE GENOMIC DNA]</scope>
    <source>
        <strain evidence="9">DSM 10507 / JCM 14656 / S5a33</strain>
    </source>
</reference>
<dbReference type="eggNOG" id="COG0609">
    <property type="taxonomic scope" value="Bacteria"/>
</dbReference>
<dbReference type="SUPFAM" id="SSF81345">
    <property type="entry name" value="ABC transporter involved in vitamin B12 uptake, BtuC"/>
    <property type="match status" value="1"/>
</dbReference>
<evidence type="ECO:0000256" key="7">
    <source>
        <dbReference type="ARBA" id="ARBA00023136"/>
    </source>
</evidence>
<keyword evidence="5" id="KW-0812">Transmembrane</keyword>
<protein>
    <submittedName>
        <fullName evidence="8">Uncharacterized protein</fullName>
    </submittedName>
</protein>
<dbReference type="EMBL" id="ACBZ01000028">
    <property type="protein sequence ID" value="EEG50291.1"/>
    <property type="molecule type" value="Genomic_DNA"/>
</dbReference>
<dbReference type="AlphaFoldDB" id="C0CIV3"/>
<evidence type="ECO:0000313" key="9">
    <source>
        <dbReference type="Proteomes" id="UP000003100"/>
    </source>
</evidence>
<comment type="caution">
    <text evidence="8">The sequence shown here is derived from an EMBL/GenBank/DDBJ whole genome shotgun (WGS) entry which is preliminary data.</text>
</comment>
<dbReference type="PANTHER" id="PTHR30472:SF70">
    <property type="entry name" value="MOLYBDATE IMPORT SYSTEM PERMEASE PROTEIN MOLB"/>
    <property type="match status" value="1"/>
</dbReference>
<evidence type="ECO:0000256" key="5">
    <source>
        <dbReference type="ARBA" id="ARBA00022692"/>
    </source>
</evidence>
<keyword evidence="6" id="KW-1133">Transmembrane helix</keyword>
<dbReference type="CDD" id="cd06550">
    <property type="entry name" value="TM_ABC_iron-siderophores_like"/>
    <property type="match status" value="1"/>
</dbReference>
<dbReference type="PANTHER" id="PTHR30472">
    <property type="entry name" value="FERRIC ENTEROBACTIN TRANSPORT SYSTEM PERMEASE PROTEIN"/>
    <property type="match status" value="1"/>
</dbReference>
<reference evidence="8 9" key="2">
    <citation type="submission" date="2009-02" db="EMBL/GenBank/DDBJ databases">
        <title>Draft genome sequence of Blautia hydrogenotrophica DSM 10507 (Ruminococcus hydrogenotrophicus DSM 10507).</title>
        <authorList>
            <person name="Sudarsanam P."/>
            <person name="Ley R."/>
            <person name="Guruge J."/>
            <person name="Turnbaugh P.J."/>
            <person name="Mahowald M."/>
            <person name="Liep D."/>
            <person name="Gordon J."/>
        </authorList>
    </citation>
    <scope>NUCLEOTIDE SEQUENCE [LARGE SCALE GENOMIC DNA]</scope>
    <source>
        <strain evidence="9">DSM 10507 / JCM 14656 / S5a33</strain>
    </source>
</reference>
<evidence type="ECO:0000256" key="3">
    <source>
        <dbReference type="ARBA" id="ARBA00022448"/>
    </source>
</evidence>
<dbReference type="GO" id="GO:0005886">
    <property type="term" value="C:plasma membrane"/>
    <property type="evidence" value="ECO:0007669"/>
    <property type="project" value="UniProtKB-SubCell"/>
</dbReference>
<proteinExistence type="inferred from homology"/>
<name>C0CIV3_BLAHS</name>
<dbReference type="GeneID" id="86821953"/>
<keyword evidence="4" id="KW-1003">Cell membrane</keyword>
<evidence type="ECO:0000256" key="2">
    <source>
        <dbReference type="ARBA" id="ARBA00007935"/>
    </source>
</evidence>
<comment type="similarity">
    <text evidence="2">Belongs to the binding-protein-dependent transport system permease family. FecCD subfamily.</text>
</comment>
<dbReference type="RefSeq" id="WP_005946228.1">
    <property type="nucleotide sequence ID" value="NZ_CP136423.1"/>
</dbReference>
<keyword evidence="3" id="KW-0813">Transport</keyword>
<evidence type="ECO:0000256" key="1">
    <source>
        <dbReference type="ARBA" id="ARBA00004651"/>
    </source>
</evidence>
<evidence type="ECO:0000256" key="6">
    <source>
        <dbReference type="ARBA" id="ARBA00022989"/>
    </source>
</evidence>
<organism evidence="8 9">
    <name type="scientific">Blautia hydrogenotrophica (strain DSM 10507 / JCM 14656 / S5a33)</name>
    <name type="common">Ruminococcus hydrogenotrophicus</name>
    <dbReference type="NCBI Taxonomy" id="476272"/>
    <lineage>
        <taxon>Bacteria</taxon>
        <taxon>Bacillati</taxon>
        <taxon>Bacillota</taxon>
        <taxon>Clostridia</taxon>
        <taxon>Lachnospirales</taxon>
        <taxon>Lachnospiraceae</taxon>
        <taxon>Blautia</taxon>
    </lineage>
</organism>
<dbReference type="GO" id="GO:0033214">
    <property type="term" value="P:siderophore-iron import into cell"/>
    <property type="evidence" value="ECO:0007669"/>
    <property type="project" value="TreeGrafter"/>
</dbReference>
<keyword evidence="7" id="KW-0472">Membrane</keyword>
<dbReference type="PROSITE" id="PS51257">
    <property type="entry name" value="PROKAR_LIPOPROTEIN"/>
    <property type="match status" value="1"/>
</dbReference>
<keyword evidence="9" id="KW-1185">Reference proteome</keyword>
<dbReference type="HOGENOM" id="CLU_013016_0_2_9"/>
<dbReference type="GO" id="GO:0022857">
    <property type="term" value="F:transmembrane transporter activity"/>
    <property type="evidence" value="ECO:0007669"/>
    <property type="project" value="InterPro"/>
</dbReference>
<gene>
    <name evidence="8" type="ORF">RUMHYD_00770</name>
</gene>
<sequence>MRQRRFWILAVLLFGSILASCCIGRYPLTLREIWEIVTGTMTEGIKSDIFFRVRLSRVFFVCLSGGALSVAGLVYQNLFQNPLVSPDVLGVSSGASAGAVTGILLGTSAAGVQFFALTGGIVTVILALILAKMMGNQRSISLILAGIVMGALADSGIMALKYAADPNRQLPTIDYWLMGSFHTIRWEDVWTILPLMVVGFLLLWIFRWKLQVMILGEEEAASLGLTVITVKLAGIFAATILVSAVVSVTGVISWIGLIVPHMMRYFFGESLRRNYALCILGGAAVLLWADTLARSLTPSEIPISILTSLIGAVFLVMLLFWRKRRGETVV</sequence>
<comment type="subcellular location">
    <subcellularLocation>
        <location evidence="1">Cell membrane</location>
        <topology evidence="1">Multi-pass membrane protein</topology>
    </subcellularLocation>
</comment>
<dbReference type="FunFam" id="1.10.3470.10:FF:000001">
    <property type="entry name" value="Vitamin B12 ABC transporter permease BtuC"/>
    <property type="match status" value="1"/>
</dbReference>
<dbReference type="Gene3D" id="1.10.3470.10">
    <property type="entry name" value="ABC transporter involved in vitamin B12 uptake, BtuC"/>
    <property type="match status" value="1"/>
</dbReference>
<accession>C0CIV3</accession>
<dbReference type="Proteomes" id="UP000003100">
    <property type="component" value="Unassembled WGS sequence"/>
</dbReference>
<evidence type="ECO:0000313" key="8">
    <source>
        <dbReference type="EMBL" id="EEG50291.1"/>
    </source>
</evidence>
<dbReference type="Pfam" id="PF01032">
    <property type="entry name" value="FecCD"/>
    <property type="match status" value="1"/>
</dbReference>
<dbReference type="InterPro" id="IPR037294">
    <property type="entry name" value="ABC_BtuC-like"/>
</dbReference>